<gene>
    <name evidence="3" type="ORF">AVEN_135432_1</name>
</gene>
<proteinExistence type="predicted"/>
<evidence type="ECO:0000313" key="3">
    <source>
        <dbReference type="EMBL" id="GBL90062.1"/>
    </source>
</evidence>
<accession>A0A4Y2BCM3</accession>
<feature type="region of interest" description="Disordered" evidence="1">
    <location>
        <begin position="60"/>
        <end position="86"/>
    </location>
</feature>
<keyword evidence="2" id="KW-1133">Transmembrane helix</keyword>
<keyword evidence="2" id="KW-0812">Transmembrane</keyword>
<evidence type="ECO:0000256" key="1">
    <source>
        <dbReference type="SAM" id="MobiDB-lite"/>
    </source>
</evidence>
<reference evidence="3 4" key="1">
    <citation type="journal article" date="2019" name="Sci. Rep.">
        <title>Orb-weaving spider Araneus ventricosus genome elucidates the spidroin gene catalogue.</title>
        <authorList>
            <person name="Kono N."/>
            <person name="Nakamura H."/>
            <person name="Ohtoshi R."/>
            <person name="Moran D.A.P."/>
            <person name="Shinohara A."/>
            <person name="Yoshida Y."/>
            <person name="Fujiwara M."/>
            <person name="Mori M."/>
            <person name="Tomita M."/>
            <person name="Arakawa K."/>
        </authorList>
    </citation>
    <scope>NUCLEOTIDE SEQUENCE [LARGE SCALE GENOMIC DNA]</scope>
</reference>
<dbReference type="AlphaFoldDB" id="A0A4Y2BCM3"/>
<dbReference type="EMBL" id="BGPR01000069">
    <property type="protein sequence ID" value="GBL90062.1"/>
    <property type="molecule type" value="Genomic_DNA"/>
</dbReference>
<evidence type="ECO:0000313" key="4">
    <source>
        <dbReference type="Proteomes" id="UP000499080"/>
    </source>
</evidence>
<name>A0A4Y2BCM3_ARAVE</name>
<evidence type="ECO:0000256" key="2">
    <source>
        <dbReference type="SAM" id="Phobius"/>
    </source>
</evidence>
<keyword evidence="4" id="KW-1185">Reference proteome</keyword>
<keyword evidence="2" id="KW-0472">Membrane</keyword>
<protein>
    <submittedName>
        <fullName evidence="3">Uncharacterized protein</fullName>
    </submittedName>
</protein>
<sequence>MIFLERSRRRRKKTSIPYQRHVSTIGGGRQGEIPPTAHDATILFPGVAMTVGSIKGKEEVEEQNRFPIPEPRAPITSRRRGLSGAAERRLGRPPIYLPPDPCLKAFPFPTRVGVMDRSNPPPPAPHLFTIVFYLPPPLSCFRKFPDFSNPLPFHHPFTFSFIFIYYYVFFSVVQCALVALVFRLREKDGYVSACVCVVYGLGSGPFSRAIRAGEYNCLGSVSSSVLLQLK</sequence>
<comment type="caution">
    <text evidence="3">The sequence shown here is derived from an EMBL/GenBank/DDBJ whole genome shotgun (WGS) entry which is preliminary data.</text>
</comment>
<dbReference type="Proteomes" id="UP000499080">
    <property type="component" value="Unassembled WGS sequence"/>
</dbReference>
<organism evidence="3 4">
    <name type="scientific">Araneus ventricosus</name>
    <name type="common">Orbweaver spider</name>
    <name type="synonym">Epeira ventricosa</name>
    <dbReference type="NCBI Taxonomy" id="182803"/>
    <lineage>
        <taxon>Eukaryota</taxon>
        <taxon>Metazoa</taxon>
        <taxon>Ecdysozoa</taxon>
        <taxon>Arthropoda</taxon>
        <taxon>Chelicerata</taxon>
        <taxon>Arachnida</taxon>
        <taxon>Araneae</taxon>
        <taxon>Araneomorphae</taxon>
        <taxon>Entelegynae</taxon>
        <taxon>Araneoidea</taxon>
        <taxon>Araneidae</taxon>
        <taxon>Araneus</taxon>
    </lineage>
</organism>
<feature type="transmembrane region" description="Helical" evidence="2">
    <location>
        <begin position="164"/>
        <end position="182"/>
    </location>
</feature>